<organism evidence="2 3">
    <name type="scientific">Nonlabens spongiae</name>
    <dbReference type="NCBI Taxonomy" id="331648"/>
    <lineage>
        <taxon>Bacteria</taxon>
        <taxon>Pseudomonadati</taxon>
        <taxon>Bacteroidota</taxon>
        <taxon>Flavobacteriia</taxon>
        <taxon>Flavobacteriales</taxon>
        <taxon>Flavobacteriaceae</taxon>
        <taxon>Nonlabens</taxon>
    </lineage>
</organism>
<keyword evidence="1" id="KW-0812">Transmembrane</keyword>
<feature type="transmembrane region" description="Helical" evidence="1">
    <location>
        <begin position="64"/>
        <end position="88"/>
    </location>
</feature>
<proteinExistence type="predicted"/>
<feature type="transmembrane region" description="Helical" evidence="1">
    <location>
        <begin position="33"/>
        <end position="52"/>
    </location>
</feature>
<dbReference type="EMBL" id="CP019344">
    <property type="protein sequence ID" value="ARN78456.1"/>
    <property type="molecule type" value="Genomic_DNA"/>
</dbReference>
<evidence type="ECO:0000313" key="3">
    <source>
        <dbReference type="Proteomes" id="UP000193431"/>
    </source>
</evidence>
<evidence type="ECO:0000256" key="1">
    <source>
        <dbReference type="SAM" id="Phobius"/>
    </source>
</evidence>
<protein>
    <recommendedName>
        <fullName evidence="4">DUF4199 domain-containing protein</fullName>
    </recommendedName>
</protein>
<dbReference type="Pfam" id="PF13858">
    <property type="entry name" value="DUF4199"/>
    <property type="match status" value="1"/>
</dbReference>
<dbReference type="AlphaFoldDB" id="A0A1W6MLR6"/>
<evidence type="ECO:0008006" key="4">
    <source>
        <dbReference type="Google" id="ProtNLM"/>
    </source>
</evidence>
<dbReference type="InterPro" id="IPR025250">
    <property type="entry name" value="DUF4199"/>
</dbReference>
<feature type="transmembrane region" description="Helical" evidence="1">
    <location>
        <begin position="7"/>
        <end position="27"/>
    </location>
</feature>
<accession>A0A1W6MLR6</accession>
<name>A0A1W6MLR6_9FLAO</name>
<sequence length="156" mass="17553">MNTFKYGVYLAITLIAYFILLDLLGLADNVYFSFFNAVLTAGSLFLAVRDVYKHEKEKFKYMEGFQAALVSGFIGTLIFTVFMAIYLYEINPDLGAEIRQQVEIAGSGVNVAILLFIFLSGLATTIVSALCILPIYKRSWNTRQVRAEQKPMNHKA</sequence>
<evidence type="ECO:0000313" key="2">
    <source>
        <dbReference type="EMBL" id="ARN78456.1"/>
    </source>
</evidence>
<dbReference type="OrthoDB" id="1450060at2"/>
<dbReference type="RefSeq" id="WP_085767260.1">
    <property type="nucleotide sequence ID" value="NZ_CP019344.1"/>
</dbReference>
<dbReference type="STRING" id="331648.BST97_10915"/>
<keyword evidence="1" id="KW-0472">Membrane</keyword>
<feature type="transmembrane region" description="Helical" evidence="1">
    <location>
        <begin position="108"/>
        <end position="136"/>
    </location>
</feature>
<gene>
    <name evidence="2" type="ORF">BST97_10915</name>
</gene>
<dbReference type="Proteomes" id="UP000193431">
    <property type="component" value="Chromosome"/>
</dbReference>
<keyword evidence="1" id="KW-1133">Transmembrane helix</keyword>
<reference evidence="2 3" key="1">
    <citation type="submission" date="2016-11" db="EMBL/GenBank/DDBJ databases">
        <title>Trade-off between light-utilization and light-protection in marine flavobacteria.</title>
        <authorList>
            <person name="Kumagai Y."/>
        </authorList>
    </citation>
    <scope>NUCLEOTIDE SEQUENCE [LARGE SCALE GENOMIC DNA]</scope>
    <source>
        <strain evidence="2 3">JCM 13191</strain>
    </source>
</reference>
<keyword evidence="3" id="KW-1185">Reference proteome</keyword>